<evidence type="ECO:0000256" key="6">
    <source>
        <dbReference type="ARBA" id="ARBA00022630"/>
    </source>
</evidence>
<comment type="caution">
    <text evidence="16">The sequence shown here is derived from an EMBL/GenBank/DDBJ whole genome shotgun (WGS) entry which is preliminary data.</text>
</comment>
<evidence type="ECO:0000256" key="9">
    <source>
        <dbReference type="ARBA" id="ARBA00022827"/>
    </source>
</evidence>
<evidence type="ECO:0000256" key="2">
    <source>
        <dbReference type="ARBA" id="ARBA00004173"/>
    </source>
</evidence>
<dbReference type="SUPFAM" id="SSF54373">
    <property type="entry name" value="FAD-linked reductases, C-terminal domain"/>
    <property type="match status" value="1"/>
</dbReference>
<feature type="domain" description="EF-hand" evidence="15">
    <location>
        <begin position="689"/>
        <end position="724"/>
    </location>
</feature>
<evidence type="ECO:0000256" key="10">
    <source>
        <dbReference type="ARBA" id="ARBA00022837"/>
    </source>
</evidence>
<keyword evidence="6 14" id="KW-0285">Flavoprotein</keyword>
<evidence type="ECO:0000256" key="4">
    <source>
        <dbReference type="ARBA" id="ARBA00007330"/>
    </source>
</evidence>
<dbReference type="Pfam" id="PF01266">
    <property type="entry name" value="DAO"/>
    <property type="match status" value="1"/>
</dbReference>
<dbReference type="EMBL" id="QEAM01000271">
    <property type="protein sequence ID" value="TPX42457.1"/>
    <property type="molecule type" value="Genomic_DNA"/>
</dbReference>
<dbReference type="InterPro" id="IPR038299">
    <property type="entry name" value="DAO_C_sf"/>
</dbReference>
<dbReference type="GO" id="GO:0005509">
    <property type="term" value="F:calcium ion binding"/>
    <property type="evidence" value="ECO:0007669"/>
    <property type="project" value="InterPro"/>
</dbReference>
<dbReference type="EC" id="1.1.5.3" evidence="5 14"/>
<dbReference type="Gene3D" id="1.10.8.870">
    <property type="entry name" value="Alpha-glycerophosphate oxidase, cap domain"/>
    <property type="match status" value="1"/>
</dbReference>
<dbReference type="InterPro" id="IPR000447">
    <property type="entry name" value="G3P_DH_FAD-dep"/>
</dbReference>
<dbReference type="AlphaFoldDB" id="A0A507CTG9"/>
<comment type="similarity">
    <text evidence="4 14">Belongs to the FAD-dependent glycerol-3-phosphate dehydrogenase family.</text>
</comment>
<dbReference type="Proteomes" id="UP000320475">
    <property type="component" value="Unassembled WGS sequence"/>
</dbReference>
<name>A0A507CTG9_9FUNG</name>
<dbReference type="PROSITE" id="PS00978">
    <property type="entry name" value="FAD_G3PDH_2"/>
    <property type="match status" value="1"/>
</dbReference>
<dbReference type="InterPro" id="IPR002048">
    <property type="entry name" value="EF_hand_dom"/>
</dbReference>
<reference evidence="16 17" key="1">
    <citation type="journal article" date="2019" name="Sci. Rep.">
        <title>Comparative genomics of chytrid fungi reveal insights into the obligate biotrophic and pathogenic lifestyle of Synchytrium endobioticum.</title>
        <authorList>
            <person name="van de Vossenberg B.T.L.H."/>
            <person name="Warris S."/>
            <person name="Nguyen H.D.T."/>
            <person name="van Gent-Pelzer M.P.E."/>
            <person name="Joly D.L."/>
            <person name="van de Geest H.C."/>
            <person name="Bonants P.J.M."/>
            <person name="Smith D.S."/>
            <person name="Levesque C.A."/>
            <person name="van der Lee T.A.J."/>
        </authorList>
    </citation>
    <scope>NUCLEOTIDE SEQUENCE [LARGE SCALE GENOMIC DNA]</scope>
    <source>
        <strain evidence="16 17">LEV6574</strain>
    </source>
</reference>
<dbReference type="PRINTS" id="PR01001">
    <property type="entry name" value="FADG3PDH"/>
</dbReference>
<dbReference type="Pfam" id="PF16901">
    <property type="entry name" value="DAO_C"/>
    <property type="match status" value="1"/>
</dbReference>
<evidence type="ECO:0000256" key="8">
    <source>
        <dbReference type="ARBA" id="ARBA00022737"/>
    </source>
</evidence>
<organism evidence="16 17">
    <name type="scientific">Synchytrium endobioticum</name>
    <dbReference type="NCBI Taxonomy" id="286115"/>
    <lineage>
        <taxon>Eukaryota</taxon>
        <taxon>Fungi</taxon>
        <taxon>Fungi incertae sedis</taxon>
        <taxon>Chytridiomycota</taxon>
        <taxon>Chytridiomycota incertae sedis</taxon>
        <taxon>Chytridiomycetes</taxon>
        <taxon>Synchytriales</taxon>
        <taxon>Synchytriaceae</taxon>
        <taxon>Synchytrium</taxon>
    </lineage>
</organism>
<evidence type="ECO:0000256" key="13">
    <source>
        <dbReference type="ARBA" id="ARBA00023128"/>
    </source>
</evidence>
<protein>
    <recommendedName>
        <fullName evidence="5 14">Glycerol-3-phosphate dehydrogenase</fullName>
        <ecNumber evidence="5 14">1.1.5.3</ecNumber>
    </recommendedName>
</protein>
<evidence type="ECO:0000256" key="14">
    <source>
        <dbReference type="RuleBase" id="RU361217"/>
    </source>
</evidence>
<dbReference type="PROSITE" id="PS00018">
    <property type="entry name" value="EF_HAND_1"/>
    <property type="match status" value="2"/>
</dbReference>
<keyword evidence="8" id="KW-0677">Repeat</keyword>
<dbReference type="FunFam" id="3.30.9.10:FF:000001">
    <property type="entry name" value="Glycerol-3-phosphate dehydrogenase"/>
    <property type="match status" value="1"/>
</dbReference>
<dbReference type="CDD" id="cd00051">
    <property type="entry name" value="EFh"/>
    <property type="match status" value="1"/>
</dbReference>
<dbReference type="InterPro" id="IPR036188">
    <property type="entry name" value="FAD/NAD-bd_sf"/>
</dbReference>
<gene>
    <name evidence="16" type="primary">GUT2</name>
    <name evidence="16" type="ORF">SeLEV6574_g05604</name>
</gene>
<dbReference type="InterPro" id="IPR031656">
    <property type="entry name" value="DAO_C"/>
</dbReference>
<evidence type="ECO:0000256" key="7">
    <source>
        <dbReference type="ARBA" id="ARBA00022723"/>
    </source>
</evidence>
<dbReference type="PROSITE" id="PS00977">
    <property type="entry name" value="FAD_G3PDH_1"/>
    <property type="match status" value="1"/>
</dbReference>
<keyword evidence="9" id="KW-0274">FAD</keyword>
<evidence type="ECO:0000256" key="3">
    <source>
        <dbReference type="ARBA" id="ARBA00004745"/>
    </source>
</evidence>
<dbReference type="PANTHER" id="PTHR11985">
    <property type="entry name" value="GLYCEROL-3-PHOSPHATE DEHYDROGENASE"/>
    <property type="match status" value="1"/>
</dbReference>
<sequence>MAVFAAAGVASVTALTFELPPFHAKNTHILLSAEQNHAANSRGSTSQWTPPPRKDMLDALKNAREDTPNKEAAKGVFDLLIIGGGATGAGCALDAASRGLKVAMIERDDFACGTSSRSTKLVHGGVRYLEKAFTDRDVEQLKLVIEALRERSIFLKIAPHLSSQLPIMLPIYKYWQVPYYYMGCFAYDMLAGREKLSSSYFLGKRKALEEFPMLKTDNLVGALIYYDGQHNDARMNVALTLTAIAAGAVAANHVEVVGLLKRSREKAKQGLGPEELCGAVLRDTLTGESWEVQAKGIINATGAFIDKIRQMDEPTVEELVSPSAGVHVILPNYYSPAHMGLIDPATSDGRVIFFLPWEGQTIAGTTDSPCSLTPNPYPDEKDIAWILHEVGNYLSPDIKVRRGDVLAAWSGIRPLVRDPNAQNTAALVRSHLVTVSPSGLITIAGGKWTTYRAMAQETIDKALEIYDNLSPAGPCITDRFQLIGSHAWSPSMYVNLIQNFGLETDVAQHLCASYGDRAPAVASLASLTGKRWPIFGVRLTALYPYIEAEVRYAVRREYACTAVDVLARRTRLAFLNANAAYEALDTVLDLMTEELGWDAAKRQKEREDAVHYLYTMGLAPSRVNPEERPAATDSYIDVQEDELYHLRTRLRPEELLRYRSEFERFDADQDGRISMEDLNLILKGLGLKMSKPQWERVIRQVDLNKNKSIEFNEFLEVVCAVKETRDTSRFAGIVADPEEREFPATVRSGGGV</sequence>
<dbReference type="GO" id="GO:0004368">
    <property type="term" value="F:glycerol-3-phosphate dehydrogenase (quinone) activity"/>
    <property type="evidence" value="ECO:0007669"/>
    <property type="project" value="UniProtKB-EC"/>
</dbReference>
<dbReference type="Gene3D" id="1.10.238.10">
    <property type="entry name" value="EF-hand"/>
    <property type="match status" value="1"/>
</dbReference>
<evidence type="ECO:0000256" key="1">
    <source>
        <dbReference type="ARBA" id="ARBA00001974"/>
    </source>
</evidence>
<evidence type="ECO:0000256" key="11">
    <source>
        <dbReference type="ARBA" id="ARBA00022946"/>
    </source>
</evidence>
<keyword evidence="7" id="KW-0479">Metal-binding</keyword>
<dbReference type="OrthoDB" id="264015at2759"/>
<keyword evidence="13" id="KW-0496">Mitochondrion</keyword>
<dbReference type="SUPFAM" id="SSF47473">
    <property type="entry name" value="EF-hand"/>
    <property type="match status" value="1"/>
</dbReference>
<dbReference type="Pfam" id="PF13499">
    <property type="entry name" value="EF-hand_7"/>
    <property type="match status" value="1"/>
</dbReference>
<dbReference type="FunFam" id="1.10.8.870:FF:000001">
    <property type="entry name" value="Glycerol-3-phosphate dehydrogenase"/>
    <property type="match status" value="1"/>
</dbReference>
<dbReference type="Gene3D" id="3.30.9.10">
    <property type="entry name" value="D-Amino Acid Oxidase, subunit A, domain 2"/>
    <property type="match status" value="1"/>
</dbReference>
<comment type="pathway">
    <text evidence="3">Polyol metabolism; glycerol degradation.</text>
</comment>
<comment type="subcellular location">
    <subcellularLocation>
        <location evidence="2">Mitochondrion</location>
    </subcellularLocation>
</comment>
<accession>A0A507CTG9</accession>
<keyword evidence="10" id="KW-0106">Calcium</keyword>
<comment type="catalytic activity">
    <reaction evidence="14">
        <text>a quinone + sn-glycerol 3-phosphate = dihydroxyacetone phosphate + a quinol</text>
        <dbReference type="Rhea" id="RHEA:18977"/>
        <dbReference type="ChEBI" id="CHEBI:24646"/>
        <dbReference type="ChEBI" id="CHEBI:57597"/>
        <dbReference type="ChEBI" id="CHEBI:57642"/>
        <dbReference type="ChEBI" id="CHEBI:132124"/>
        <dbReference type="EC" id="1.1.5.3"/>
    </reaction>
</comment>
<dbReference type="SMART" id="SM00054">
    <property type="entry name" value="EFh"/>
    <property type="match status" value="2"/>
</dbReference>
<evidence type="ECO:0000313" key="17">
    <source>
        <dbReference type="Proteomes" id="UP000320475"/>
    </source>
</evidence>
<dbReference type="VEuPathDB" id="FungiDB:SeMB42_g02718"/>
<dbReference type="PANTHER" id="PTHR11985:SF15">
    <property type="entry name" value="GLYCEROL-3-PHOSPHATE DEHYDROGENASE, MITOCHONDRIAL"/>
    <property type="match status" value="1"/>
</dbReference>
<keyword evidence="12 14" id="KW-0560">Oxidoreductase</keyword>
<dbReference type="InterPro" id="IPR006076">
    <property type="entry name" value="FAD-dep_OxRdtase"/>
</dbReference>
<dbReference type="PROSITE" id="PS50222">
    <property type="entry name" value="EF_HAND_2"/>
    <property type="match status" value="2"/>
</dbReference>
<dbReference type="GO" id="GO:0005739">
    <property type="term" value="C:mitochondrion"/>
    <property type="evidence" value="ECO:0007669"/>
    <property type="project" value="UniProtKB-SubCell"/>
</dbReference>
<evidence type="ECO:0000256" key="12">
    <source>
        <dbReference type="ARBA" id="ARBA00023002"/>
    </source>
</evidence>
<dbReference type="SUPFAM" id="SSF51905">
    <property type="entry name" value="FAD/NAD(P)-binding domain"/>
    <property type="match status" value="1"/>
</dbReference>
<evidence type="ECO:0000259" key="15">
    <source>
        <dbReference type="PROSITE" id="PS50222"/>
    </source>
</evidence>
<evidence type="ECO:0000256" key="5">
    <source>
        <dbReference type="ARBA" id="ARBA00013029"/>
    </source>
</evidence>
<proteinExistence type="inferred from homology"/>
<dbReference type="InterPro" id="IPR011992">
    <property type="entry name" value="EF-hand-dom_pair"/>
</dbReference>
<evidence type="ECO:0000313" key="16">
    <source>
        <dbReference type="EMBL" id="TPX42457.1"/>
    </source>
</evidence>
<dbReference type="GO" id="GO:0006072">
    <property type="term" value="P:glycerol-3-phosphate metabolic process"/>
    <property type="evidence" value="ECO:0007669"/>
    <property type="project" value="UniProtKB-UniRule"/>
</dbReference>
<dbReference type="Gene3D" id="3.50.50.60">
    <property type="entry name" value="FAD/NAD(P)-binding domain"/>
    <property type="match status" value="1"/>
</dbReference>
<dbReference type="InterPro" id="IPR018247">
    <property type="entry name" value="EF_Hand_1_Ca_BS"/>
</dbReference>
<feature type="domain" description="EF-hand" evidence="15">
    <location>
        <begin position="653"/>
        <end position="688"/>
    </location>
</feature>
<keyword evidence="11" id="KW-0809">Transit peptide</keyword>
<comment type="cofactor">
    <cofactor evidence="1 14">
        <name>FAD</name>
        <dbReference type="ChEBI" id="CHEBI:57692"/>
    </cofactor>
</comment>